<dbReference type="RefSeq" id="WP_203148178.1">
    <property type="nucleotide sequence ID" value="NZ_JAEVHL010000033.1"/>
</dbReference>
<proteinExistence type="predicted"/>
<reference evidence="1 2" key="1">
    <citation type="submission" date="2021-01" db="EMBL/GenBank/DDBJ databases">
        <title>Draft genome sequence of Micromonospora sp. strain STR1s_6.</title>
        <authorList>
            <person name="Karlyshev A."/>
            <person name="Jawad R."/>
        </authorList>
    </citation>
    <scope>NUCLEOTIDE SEQUENCE [LARGE SCALE GENOMIC DNA]</scope>
    <source>
        <strain evidence="1 2">STR1S-6</strain>
    </source>
</reference>
<sequence length="55" mass="6255">MRTVLKLWRRLTAVPLPVDPAGPAIQAREQAAAQARLLEQVCRIRNEPPPSRWAR</sequence>
<dbReference type="EMBL" id="JAEVHL010000033">
    <property type="protein sequence ID" value="MBM0275790.1"/>
    <property type="molecule type" value="Genomic_DNA"/>
</dbReference>
<protein>
    <submittedName>
        <fullName evidence="1">Uncharacterized protein</fullName>
    </submittedName>
</protein>
<name>A0ABS1YEG3_9ACTN</name>
<comment type="caution">
    <text evidence="1">The sequence shown here is derived from an EMBL/GenBank/DDBJ whole genome shotgun (WGS) entry which is preliminary data.</text>
</comment>
<organism evidence="1 2">
    <name type="scientific">Micromonospora tarensis</name>
    <dbReference type="NCBI Taxonomy" id="2806100"/>
    <lineage>
        <taxon>Bacteria</taxon>
        <taxon>Bacillati</taxon>
        <taxon>Actinomycetota</taxon>
        <taxon>Actinomycetes</taxon>
        <taxon>Micromonosporales</taxon>
        <taxon>Micromonosporaceae</taxon>
        <taxon>Micromonospora</taxon>
    </lineage>
</organism>
<evidence type="ECO:0000313" key="1">
    <source>
        <dbReference type="EMBL" id="MBM0275790.1"/>
    </source>
</evidence>
<accession>A0ABS1YEG3</accession>
<dbReference type="Proteomes" id="UP000622245">
    <property type="component" value="Unassembled WGS sequence"/>
</dbReference>
<keyword evidence="2" id="KW-1185">Reference proteome</keyword>
<evidence type="ECO:0000313" key="2">
    <source>
        <dbReference type="Proteomes" id="UP000622245"/>
    </source>
</evidence>
<gene>
    <name evidence="1" type="ORF">JM949_10270</name>
</gene>